<gene>
    <name evidence="6" type="ORF">HY57_11755</name>
</gene>
<dbReference type="Pfam" id="PF01103">
    <property type="entry name" value="Omp85"/>
    <property type="match status" value="1"/>
</dbReference>
<dbReference type="EMBL" id="CP008884">
    <property type="protein sequence ID" value="AIF47890.1"/>
    <property type="molecule type" value="Genomic_DNA"/>
</dbReference>
<evidence type="ECO:0000256" key="4">
    <source>
        <dbReference type="SAM" id="SignalP"/>
    </source>
</evidence>
<proteinExistence type="predicted"/>
<keyword evidence="4" id="KW-0732">Signal</keyword>
<dbReference type="STRING" id="1217721.HY57_11755"/>
<dbReference type="GO" id="GO:0019867">
    <property type="term" value="C:outer membrane"/>
    <property type="evidence" value="ECO:0007669"/>
    <property type="project" value="InterPro"/>
</dbReference>
<dbReference type="AlphaFoldDB" id="A0A075K229"/>
<name>A0A075K229_9GAMM</name>
<keyword evidence="2" id="KW-0472">Membrane</keyword>
<evidence type="ECO:0000259" key="5">
    <source>
        <dbReference type="Pfam" id="PF01103"/>
    </source>
</evidence>
<organism evidence="6 7">
    <name type="scientific">Dyella japonica A8</name>
    <dbReference type="NCBI Taxonomy" id="1217721"/>
    <lineage>
        <taxon>Bacteria</taxon>
        <taxon>Pseudomonadati</taxon>
        <taxon>Pseudomonadota</taxon>
        <taxon>Gammaproteobacteria</taxon>
        <taxon>Lysobacterales</taxon>
        <taxon>Rhodanobacteraceae</taxon>
        <taxon>Dyella</taxon>
    </lineage>
</organism>
<dbReference type="HOGENOM" id="CLU_046092_2_0_6"/>
<evidence type="ECO:0000313" key="6">
    <source>
        <dbReference type="EMBL" id="AIF47890.1"/>
    </source>
</evidence>
<dbReference type="OrthoDB" id="9771071at2"/>
<feature type="signal peptide" evidence="4">
    <location>
        <begin position="1"/>
        <end position="21"/>
    </location>
</feature>
<evidence type="ECO:0000256" key="2">
    <source>
        <dbReference type="ARBA" id="ARBA00023136"/>
    </source>
</evidence>
<feature type="chain" id="PRO_5001707511" description="Bacterial surface antigen (D15) domain-containing protein" evidence="4">
    <location>
        <begin position="22"/>
        <end position="412"/>
    </location>
</feature>
<dbReference type="RefSeq" id="WP_081500623.1">
    <property type="nucleotide sequence ID" value="NZ_ALOY01000142.1"/>
</dbReference>
<keyword evidence="7" id="KW-1185">Reference proteome</keyword>
<evidence type="ECO:0000256" key="1">
    <source>
        <dbReference type="ARBA" id="ARBA00004370"/>
    </source>
</evidence>
<feature type="domain" description="Bacterial surface antigen (D15)" evidence="5">
    <location>
        <begin position="166"/>
        <end position="329"/>
    </location>
</feature>
<dbReference type="InterPro" id="IPR000184">
    <property type="entry name" value="Bac_surfAg_D15"/>
</dbReference>
<dbReference type="Gene3D" id="2.40.160.50">
    <property type="entry name" value="membrane protein fhac: a member of the omp85/tpsb transporter family"/>
    <property type="match status" value="1"/>
</dbReference>
<evidence type="ECO:0000256" key="3">
    <source>
        <dbReference type="SAM" id="MobiDB-lite"/>
    </source>
</evidence>
<reference evidence="6 7" key="1">
    <citation type="submission" date="2014-07" db="EMBL/GenBank/DDBJ databases">
        <title>Complete Genome Sequence of Dyella japonica Strain A8 Isolated from Malaysian Tropical Soil.</title>
        <authorList>
            <person name="Hui R.K.H."/>
            <person name="Chen J.-W."/>
            <person name="Chan K.-G."/>
            <person name="Leung F.C.C."/>
        </authorList>
    </citation>
    <scope>NUCLEOTIDE SEQUENCE [LARGE SCALE GENOMIC DNA]</scope>
    <source>
        <strain evidence="6 7">A8</strain>
    </source>
</reference>
<accession>A0A075K229</accession>
<comment type="subcellular location">
    <subcellularLocation>
        <location evidence="1">Membrane</location>
    </subcellularLocation>
</comment>
<dbReference type="Proteomes" id="UP000027987">
    <property type="component" value="Chromosome"/>
</dbReference>
<protein>
    <recommendedName>
        <fullName evidence="5">Bacterial surface antigen (D15) domain-containing protein</fullName>
    </recommendedName>
</protein>
<sequence>MRAFLATGVWFLLCGMSLLSAAGLRAQEAAENPPAGTTPSPLSPDSPPSSSSGEKKTSWWSNFKDPKDGALDMSSWLLKHKGALFVPIIITEPAVGNGGGLAAVFFHQPKQSEESKESGRRIPPDIYGIAAFKTENGTWGYGVAGSFHFKDDTWRYVGAVGKTNVNLNYYTQGLLGAPKEIGYNLNGLFSYQQVSRRLGVSDLFVSARWLYMDIDSRLNIPGDNQYFKPKEFAQRASGLGLGLSYDSRDNTLTPSKGWLWRVEATEYAPAFGSDNTFQAYRAHAYGYFRLGQDWVLGTRADYRAVRGDAPFYQQPSIDLRGISYGRYQDQNVGMLEAELRWNVTPRWALLGFGGAGKAWGRTLNFGDASTHTAEGVGFRYLIAKALGLYVGVDWAWSESDHAYYIQVGSAWR</sequence>
<evidence type="ECO:0000313" key="7">
    <source>
        <dbReference type="Proteomes" id="UP000027987"/>
    </source>
</evidence>
<dbReference type="KEGG" id="dja:HY57_11755"/>
<feature type="region of interest" description="Disordered" evidence="3">
    <location>
        <begin position="29"/>
        <end position="61"/>
    </location>
</feature>
<dbReference type="PATRIC" id="fig|1217721.7.peg.2424"/>